<feature type="domain" description="Zinc finger Ogr/Delta-type" evidence="2">
    <location>
        <begin position="7"/>
        <end position="53"/>
    </location>
</feature>
<evidence type="ECO:0000313" key="4">
    <source>
        <dbReference type="Proteomes" id="UP000003973"/>
    </source>
</evidence>
<keyword evidence="4" id="KW-1185">Reference proteome</keyword>
<protein>
    <recommendedName>
        <fullName evidence="2">Zinc finger Ogr/Delta-type domain-containing protein</fullName>
    </recommendedName>
</protein>
<proteinExistence type="predicted"/>
<name>C3X1W3_9BURK</name>
<sequence length="80" mass="8837">MSQPSFTCPHCKSHAIAVKSRPMGILMKETTYRCKNLECGHVFVCTVEVSRTLSPSGMPDPDIHIPLSQHMRPSQKLAAS</sequence>
<gene>
    <name evidence="3" type="ORF">OFAG_00352</name>
</gene>
<evidence type="ECO:0000256" key="1">
    <source>
        <dbReference type="SAM" id="MobiDB-lite"/>
    </source>
</evidence>
<evidence type="ECO:0000259" key="2">
    <source>
        <dbReference type="Pfam" id="PF04606"/>
    </source>
</evidence>
<dbReference type="InterPro" id="IPR007684">
    <property type="entry name" value="Znf_Ogr/Delta"/>
</dbReference>
<dbReference type="Proteomes" id="UP000003973">
    <property type="component" value="Unassembled WGS sequence"/>
</dbReference>
<dbReference type="eggNOG" id="ENOG5033AEK">
    <property type="taxonomic scope" value="Bacteria"/>
</dbReference>
<dbReference type="RefSeq" id="WP_005876095.1">
    <property type="nucleotide sequence ID" value="NZ_CABMNL010000001.1"/>
</dbReference>
<organism evidence="3 4">
    <name type="scientific">Oxalobacter paraformigenes</name>
    <dbReference type="NCBI Taxonomy" id="556268"/>
    <lineage>
        <taxon>Bacteria</taxon>
        <taxon>Pseudomonadati</taxon>
        <taxon>Pseudomonadota</taxon>
        <taxon>Betaproteobacteria</taxon>
        <taxon>Burkholderiales</taxon>
        <taxon>Oxalobacteraceae</taxon>
        <taxon>Oxalobacter</taxon>
    </lineage>
</organism>
<dbReference type="EMBL" id="ACDP02000029">
    <property type="protein sequence ID" value="EEO27199.1"/>
    <property type="molecule type" value="Genomic_DNA"/>
</dbReference>
<dbReference type="AlphaFoldDB" id="C3X1W3"/>
<dbReference type="Pfam" id="PF04606">
    <property type="entry name" value="Ogr_Delta"/>
    <property type="match status" value="1"/>
</dbReference>
<feature type="region of interest" description="Disordered" evidence="1">
    <location>
        <begin position="56"/>
        <end position="80"/>
    </location>
</feature>
<dbReference type="HOGENOM" id="CLU_170894_1_1_4"/>
<comment type="caution">
    <text evidence="3">The sequence shown here is derived from an EMBL/GenBank/DDBJ whole genome shotgun (WGS) entry which is preliminary data.</text>
</comment>
<accession>C3X1W3</accession>
<reference evidence="3" key="1">
    <citation type="submission" date="2011-10" db="EMBL/GenBank/DDBJ databases">
        <title>The Genome Sequence of Oxalobacter formigenes HOxBLS.</title>
        <authorList>
            <consortium name="The Broad Institute Genome Sequencing Platform"/>
            <person name="Earl A."/>
            <person name="Ward D."/>
            <person name="Feldgarden M."/>
            <person name="Gevers D."/>
            <person name="Allison M.J."/>
            <person name="Humphrey S."/>
            <person name="Young S.K."/>
            <person name="Zeng Q."/>
            <person name="Gargeya S."/>
            <person name="Fitzgerald M."/>
            <person name="Haas B."/>
            <person name="Abouelleil A."/>
            <person name="Alvarado L."/>
            <person name="Arachchi H.M."/>
            <person name="Berlin A."/>
            <person name="Brown A."/>
            <person name="Chapman S.B."/>
            <person name="Chen Z."/>
            <person name="Dunbar C."/>
            <person name="Freedman E."/>
            <person name="Gearin G."/>
            <person name="Goldberg J."/>
            <person name="Griggs A."/>
            <person name="Gujja S."/>
            <person name="Heiman D."/>
            <person name="Howarth C."/>
            <person name="Larson L."/>
            <person name="Lui A."/>
            <person name="MacDonald P.J.P."/>
            <person name="Montmayeur A."/>
            <person name="Murphy C."/>
            <person name="Neiman D."/>
            <person name="Pearson M."/>
            <person name="Priest M."/>
            <person name="Roberts A."/>
            <person name="Saif S."/>
            <person name="Shea T."/>
            <person name="Shenoy N."/>
            <person name="Sisk P."/>
            <person name="Stolte C."/>
            <person name="Sykes S."/>
            <person name="Wortman J."/>
            <person name="Nusbaum C."/>
            <person name="Birren B."/>
        </authorList>
    </citation>
    <scope>NUCLEOTIDE SEQUENCE [LARGE SCALE GENOMIC DNA]</scope>
    <source>
        <strain evidence="3">HOxBLS</strain>
    </source>
</reference>
<evidence type="ECO:0000313" key="3">
    <source>
        <dbReference type="EMBL" id="EEO27199.1"/>
    </source>
</evidence>